<evidence type="ECO:0000313" key="13">
    <source>
        <dbReference type="Proteomes" id="UP000198406"/>
    </source>
</evidence>
<dbReference type="GO" id="GO:0042393">
    <property type="term" value="F:histone binding"/>
    <property type="evidence" value="ECO:0007669"/>
    <property type="project" value="TreeGrafter"/>
</dbReference>
<feature type="region of interest" description="Disordered" evidence="8">
    <location>
        <begin position="1713"/>
        <end position="1743"/>
    </location>
</feature>
<keyword evidence="5" id="KW-0067">ATP-binding</keyword>
<dbReference type="GO" id="GO:0003682">
    <property type="term" value="F:chromatin binding"/>
    <property type="evidence" value="ECO:0007669"/>
    <property type="project" value="TreeGrafter"/>
</dbReference>
<feature type="compositionally biased region" description="Polar residues" evidence="8">
    <location>
        <begin position="75"/>
        <end position="84"/>
    </location>
</feature>
<dbReference type="InterPro" id="IPR016197">
    <property type="entry name" value="Chromo-like_dom_sf"/>
</dbReference>
<feature type="region of interest" description="Disordered" evidence="8">
    <location>
        <begin position="1080"/>
        <end position="1103"/>
    </location>
</feature>
<evidence type="ECO:0000256" key="8">
    <source>
        <dbReference type="SAM" id="MobiDB-lite"/>
    </source>
</evidence>
<feature type="domain" description="Helicase ATP-binding" evidence="10">
    <location>
        <begin position="599"/>
        <end position="784"/>
    </location>
</feature>
<dbReference type="Proteomes" id="UP000198406">
    <property type="component" value="Unassembled WGS sequence"/>
</dbReference>
<dbReference type="InterPro" id="IPR000330">
    <property type="entry name" value="SNF2_N"/>
</dbReference>
<evidence type="ECO:0000256" key="1">
    <source>
        <dbReference type="ARBA" id="ARBA00004123"/>
    </source>
</evidence>
<dbReference type="GO" id="GO:0140658">
    <property type="term" value="F:ATP-dependent chromatin remodeler activity"/>
    <property type="evidence" value="ECO:0007669"/>
    <property type="project" value="TreeGrafter"/>
</dbReference>
<feature type="compositionally biased region" description="Basic and acidic residues" evidence="8">
    <location>
        <begin position="1912"/>
        <end position="1925"/>
    </location>
</feature>
<dbReference type="PROSITE" id="PS51192">
    <property type="entry name" value="HELICASE_ATP_BIND_1"/>
    <property type="match status" value="1"/>
</dbReference>
<dbReference type="InParanoid" id="A0A1Z5JDN6"/>
<evidence type="ECO:0000259" key="9">
    <source>
        <dbReference type="PROSITE" id="PS50013"/>
    </source>
</evidence>
<dbReference type="Pfam" id="PF00271">
    <property type="entry name" value="Helicase_C"/>
    <property type="match status" value="1"/>
</dbReference>
<feature type="region of interest" description="Disordered" evidence="8">
    <location>
        <begin position="1"/>
        <end position="124"/>
    </location>
</feature>
<keyword evidence="6" id="KW-0539">Nucleus</keyword>
<keyword evidence="13" id="KW-1185">Reference proteome</keyword>
<evidence type="ECO:0000259" key="10">
    <source>
        <dbReference type="PROSITE" id="PS51192"/>
    </source>
</evidence>
<dbReference type="InterPro" id="IPR027417">
    <property type="entry name" value="P-loop_NTPase"/>
</dbReference>
<evidence type="ECO:0000256" key="7">
    <source>
        <dbReference type="SAM" id="Coils"/>
    </source>
</evidence>
<feature type="region of interest" description="Disordered" evidence="8">
    <location>
        <begin position="1911"/>
        <end position="1936"/>
    </location>
</feature>
<feature type="domain" description="Helicase C-terminal" evidence="11">
    <location>
        <begin position="935"/>
        <end position="1091"/>
    </location>
</feature>
<comment type="caution">
    <text evidence="12">The sequence shown here is derived from an EMBL/GenBank/DDBJ whole genome shotgun (WGS) entry which is preliminary data.</text>
</comment>
<dbReference type="Gene3D" id="3.40.50.10810">
    <property type="entry name" value="Tandem AAA-ATPase domain"/>
    <property type="match status" value="1"/>
</dbReference>
<dbReference type="InterPro" id="IPR000953">
    <property type="entry name" value="Chromo/chromo_shadow_dom"/>
</dbReference>
<dbReference type="SUPFAM" id="SSF54160">
    <property type="entry name" value="Chromo domain-like"/>
    <property type="match status" value="2"/>
</dbReference>
<feature type="coiled-coil region" evidence="7">
    <location>
        <begin position="1229"/>
        <end position="1268"/>
    </location>
</feature>
<dbReference type="OrthoDB" id="5857104at2759"/>
<name>A0A1Z5JDN6_FISSO</name>
<protein>
    <submittedName>
        <fullName evidence="12">Chromodomain-helicase-DNA-binding protein 6</fullName>
        <ecNumber evidence="12">3.6.4.12</ecNumber>
    </submittedName>
</protein>
<dbReference type="CDD" id="cd18793">
    <property type="entry name" value="SF2_C_SNF"/>
    <property type="match status" value="1"/>
</dbReference>
<organism evidence="12 13">
    <name type="scientific">Fistulifera solaris</name>
    <name type="common">Oleaginous diatom</name>
    <dbReference type="NCBI Taxonomy" id="1519565"/>
    <lineage>
        <taxon>Eukaryota</taxon>
        <taxon>Sar</taxon>
        <taxon>Stramenopiles</taxon>
        <taxon>Ochrophyta</taxon>
        <taxon>Bacillariophyta</taxon>
        <taxon>Bacillariophyceae</taxon>
        <taxon>Bacillariophycidae</taxon>
        <taxon>Naviculales</taxon>
        <taxon>Naviculaceae</taxon>
        <taxon>Fistulifera</taxon>
    </lineage>
</organism>
<dbReference type="PROSITE" id="PS50013">
    <property type="entry name" value="CHROMO_2"/>
    <property type="match status" value="1"/>
</dbReference>
<evidence type="ECO:0000256" key="6">
    <source>
        <dbReference type="ARBA" id="ARBA00023242"/>
    </source>
</evidence>
<keyword evidence="7" id="KW-0175">Coiled coil</keyword>
<feature type="compositionally biased region" description="Polar residues" evidence="8">
    <location>
        <begin position="54"/>
        <end position="66"/>
    </location>
</feature>
<evidence type="ECO:0000259" key="11">
    <source>
        <dbReference type="PROSITE" id="PS51194"/>
    </source>
</evidence>
<dbReference type="GO" id="GO:0005634">
    <property type="term" value="C:nucleus"/>
    <property type="evidence" value="ECO:0007669"/>
    <property type="project" value="UniProtKB-SubCell"/>
</dbReference>
<accession>A0A1Z5JDN6</accession>
<dbReference type="GO" id="GO:0016887">
    <property type="term" value="F:ATP hydrolysis activity"/>
    <property type="evidence" value="ECO:0007669"/>
    <property type="project" value="TreeGrafter"/>
</dbReference>
<dbReference type="InterPro" id="IPR038718">
    <property type="entry name" value="SNF2-like_sf"/>
</dbReference>
<feature type="compositionally biased region" description="Polar residues" evidence="8">
    <location>
        <begin position="95"/>
        <end position="112"/>
    </location>
</feature>
<feature type="domain" description="Chromo" evidence="9">
    <location>
        <begin position="463"/>
        <end position="536"/>
    </location>
</feature>
<proteinExistence type="predicted"/>
<feature type="compositionally biased region" description="Low complexity" evidence="8">
    <location>
        <begin position="32"/>
        <end position="53"/>
    </location>
</feature>
<feature type="region of interest" description="Disordered" evidence="8">
    <location>
        <begin position="146"/>
        <end position="177"/>
    </location>
</feature>
<dbReference type="GO" id="GO:0000785">
    <property type="term" value="C:chromatin"/>
    <property type="evidence" value="ECO:0007669"/>
    <property type="project" value="TreeGrafter"/>
</dbReference>
<dbReference type="SMART" id="SM00487">
    <property type="entry name" value="DEXDc"/>
    <property type="match status" value="1"/>
</dbReference>
<evidence type="ECO:0000256" key="2">
    <source>
        <dbReference type="ARBA" id="ARBA00022737"/>
    </source>
</evidence>
<keyword evidence="12" id="KW-0238">DNA-binding</keyword>
<evidence type="ECO:0000256" key="3">
    <source>
        <dbReference type="ARBA" id="ARBA00022741"/>
    </source>
</evidence>
<evidence type="ECO:0000313" key="12">
    <source>
        <dbReference type="EMBL" id="GAX12130.1"/>
    </source>
</evidence>
<dbReference type="PANTHER" id="PTHR45623:SF11">
    <property type="entry name" value="KISMET, ISOFORM C"/>
    <property type="match status" value="1"/>
</dbReference>
<dbReference type="SUPFAM" id="SSF52540">
    <property type="entry name" value="P-loop containing nucleoside triphosphate hydrolases"/>
    <property type="match status" value="2"/>
</dbReference>
<dbReference type="InterPro" id="IPR001650">
    <property type="entry name" value="Helicase_C-like"/>
</dbReference>
<gene>
    <name evidence="12" type="ORF">FisN_1Hh055</name>
</gene>
<feature type="compositionally biased region" description="Low complexity" evidence="8">
    <location>
        <begin position="159"/>
        <end position="174"/>
    </location>
</feature>
<keyword evidence="12" id="KW-0347">Helicase</keyword>
<dbReference type="Gene3D" id="3.40.50.300">
    <property type="entry name" value="P-loop containing nucleotide triphosphate hydrolases"/>
    <property type="match status" value="1"/>
</dbReference>
<reference evidence="12 13" key="1">
    <citation type="journal article" date="2015" name="Plant Cell">
        <title>Oil accumulation by the oleaginous diatom Fistulifera solaris as revealed by the genome and transcriptome.</title>
        <authorList>
            <person name="Tanaka T."/>
            <person name="Maeda Y."/>
            <person name="Veluchamy A."/>
            <person name="Tanaka M."/>
            <person name="Abida H."/>
            <person name="Marechal E."/>
            <person name="Bowler C."/>
            <person name="Muto M."/>
            <person name="Sunaga Y."/>
            <person name="Tanaka M."/>
            <person name="Yoshino T."/>
            <person name="Taniguchi T."/>
            <person name="Fukuda Y."/>
            <person name="Nemoto M."/>
            <person name="Matsumoto M."/>
            <person name="Wong P.S."/>
            <person name="Aburatani S."/>
            <person name="Fujibuchi W."/>
        </authorList>
    </citation>
    <scope>NUCLEOTIDE SEQUENCE [LARGE SCALE GENOMIC DNA]</scope>
    <source>
        <strain evidence="12 13">JPCC DA0580</strain>
    </source>
</reference>
<dbReference type="Pfam" id="PF00176">
    <property type="entry name" value="SNF2-rel_dom"/>
    <property type="match status" value="1"/>
</dbReference>
<keyword evidence="4 12" id="KW-0378">Hydrolase</keyword>
<dbReference type="EMBL" id="BDSP01000050">
    <property type="protein sequence ID" value="GAX12130.1"/>
    <property type="molecule type" value="Genomic_DNA"/>
</dbReference>
<comment type="subcellular location">
    <subcellularLocation>
        <location evidence="1">Nucleus</location>
    </subcellularLocation>
</comment>
<dbReference type="SMART" id="SM00490">
    <property type="entry name" value="HELICc"/>
    <property type="match status" value="1"/>
</dbReference>
<dbReference type="InterPro" id="IPR014001">
    <property type="entry name" value="Helicase_ATP-bd"/>
</dbReference>
<evidence type="ECO:0000256" key="4">
    <source>
        <dbReference type="ARBA" id="ARBA00022801"/>
    </source>
</evidence>
<dbReference type="Gene3D" id="1.10.10.60">
    <property type="entry name" value="Homeodomain-like"/>
    <property type="match status" value="1"/>
</dbReference>
<dbReference type="EC" id="3.6.4.12" evidence="12"/>
<keyword evidence="2" id="KW-0677">Repeat</keyword>
<keyword evidence="3" id="KW-0547">Nucleotide-binding</keyword>
<dbReference type="PANTHER" id="PTHR45623">
    <property type="entry name" value="CHROMODOMAIN-HELICASE-DNA-BINDING PROTEIN 3-RELATED-RELATED"/>
    <property type="match status" value="1"/>
</dbReference>
<dbReference type="GO" id="GO:0005524">
    <property type="term" value="F:ATP binding"/>
    <property type="evidence" value="ECO:0007669"/>
    <property type="project" value="UniProtKB-KW"/>
</dbReference>
<sequence>MNPDESKSSDMMGAIPRKRLPPPNLDVPIPRRPSASAAIDAPIPRHTSTSTSSRPPQMNPSRSTVSLEAPIPRRPSSSFDNALQSRAAEVVRPESSASNDPVVRRTSNSSSLLEEEPRKPPKRIRVKSEQPLILVIRTKGLNLSEGFPRSDSPSLSIDAASRSRAARTNTVRTTNQKRPRSIYLEDTDSEEEQAMMELLPPKKPKAASLDPTMEGSSVSVTVVPALDPATDAPPPGIPSTLWYSNESFLHIWVLDKVCGFKVRRKTTLKAPEPTVLFEHSDALALQTRALQAKSIWTDPAKRMELSRINPTHCPVLQALKAAQDPSHWTYEVTDEKEEVLLIKWRGRSHLHCSWERADDVIRLDSSNNSTARNKIRRYYQEQEASIGLNWKSIMLADRESTTQMHGQFLEPAEEYFGGDCLEIERITACDENEMDMSVLAKQRAANLIEEQETLQKKDSEAIKVSEETLYQHLVKDVDLENDIPWDPEDNVRYVVKWKGMPFTEMTWEYWRDIKRDAVDEAEDFWYRQKPPNDYRELPHPHIREFRKLQESAEYGISSRPRLLMNNDGTILKPADDEDDGTSKGFRLRGYQLEGVNWLLFNWWNKRSCILADEMGLGKTIQSAAFLRELQTQSATQVRAPFLIVAPLSLVGQWQSELMSWAPDLNVLLYHGSADAREFLVAHEFYFTDQFIPRPDAIKLKKQHVTKFHVLITTYEVILKDVHMISKIKWKALIVDEAHRLKNSKSRLFEQLANVPRDFCLLLTGTPIANATEELWALLSFANPDVFSDKESFLEKFGEMTDAEQVNELHSLLKPYLLRRVKEDVEKSLPPKEETILEVSLTPIQKTFYKAIYERNTSFLFRGAKPSNAPSLMNVMMELRKCCNHPYLIKGAEDRILAEAAAKMKSAADNDGEPTIVDYSRLFGEQLIKSSGKMVLMEKLLQKLFDGGHKVLIFSQMVRVLDLLEELLRIKKYRYERLDGSTSSSSRTHAVDRFTKKSFQRFVMLLSTRAGGLGLNLTAADVVIIFDSDWNPQNDLQAMARAHRIGQTRAVRVYRLLTAKTYEMHMFHSASLKLGLERAVMSQSREQSEEGEDKSKKKSDKEAQAKQIDELLKKGAYDVFRDEDDTEAERFMETDIDQLLEHSSKVTYGASATSSLGSGLGSFSKASFVANTDDGTKDVDLDDPEFWSKAVGLEVQEETPEDIAQMLDDGVKRSRKQVQVYDPHADTAEAEQRKKDMIALEKLLEKEEKERLRLEQKIKKQEIKERKRRDKKKQEIINSEKQQVSLSKPALPIKRLPLGISKEAKDKEVIEPKPKKSKKNERLQALKRAENANPVLERLKQAWEVPQRNRAIAATIRFGFARFCKLRSESNLSGLPLQDLESFLRAFIYQLGLQVAVALSIHSRTNVPSNVRLLLREWLGFSSAQEMNWVCDAVCTALQTQSEVENLERELRLPLIITEPAFVAELRQGAALRSLRRIGILSRLNCFINDCLDSILSTLGHEALGKRGCSSSDLATLDADLKARFVTTEELSLIVGTFYKGLNLKEPATWWDRDCDISLLVGSFIHGLGNYEAMRNDFELSFLERIACVSQSDAASIDAAEIFRTASSAAIGVFDNALEAARIKAELEVQAAVAAAAKAASKREEDAALLRKGGAEAEAVISEMPDTQVEDAFAFDGTDSHFVTLPRLIKRVHDAVKEQSDLVVKEHKVLSRGRVPVESSRTDGDLAPDEVDGSKNDNEEEEERLLSMPDARILDFRLRCILDAVEKEAYSDNVYPQVWDEPSSDPLWSTSPDIMTLISVHKDAITEFAPELAEIAPEFSGIGIGSNQSGSSHRTLNDGSDYGYGPASVNLSQVAYGTDAPRYLRAIGVPMNLTRYAITGLVHAREACAAELLINENLRYYGAEDVQSASRMTSREVDLNGEEKKTQSSGSQPDTDIEKARKFEGVDPTNRIPSVFLSNVELRATICVAVLFLGFPLKSDEAKVNPTFLEDLSRDSGVAVDSQSHSAFSQESFRQRIVTALPSCTVPGIAQLAIYVEKFLLPHCLRLCVNGNGSSTRNARGSHGDYATAFGVSVHPEPSKPQPSPLPDPCVSLENHSLQSVGYANAILRRIQLLRSSIYVCSERSEVVKDLTLSESMGYLKDMPIWWCPWVHDRALLVQAASGGIFSVLKNRGEHPVFNSKTIENFLLAKLNETSITGLPVQNTDPQKAAAWAKKHSNEFPSLFQLERRLAHLCSKATVGAHDDYRYDSVPMFDHGAWPR</sequence>
<dbReference type="GO" id="GO:0003678">
    <property type="term" value="F:DNA helicase activity"/>
    <property type="evidence" value="ECO:0007669"/>
    <property type="project" value="UniProtKB-EC"/>
</dbReference>
<dbReference type="InterPro" id="IPR049730">
    <property type="entry name" value="SNF2/RAD54-like_C"/>
</dbReference>
<dbReference type="PROSITE" id="PS51194">
    <property type="entry name" value="HELICASE_CTER"/>
    <property type="match status" value="1"/>
</dbReference>
<dbReference type="Gene3D" id="2.40.50.40">
    <property type="match status" value="2"/>
</dbReference>
<evidence type="ECO:0000256" key="5">
    <source>
        <dbReference type="ARBA" id="ARBA00022840"/>
    </source>
</evidence>
<dbReference type="GO" id="GO:0003677">
    <property type="term" value="F:DNA binding"/>
    <property type="evidence" value="ECO:0007669"/>
    <property type="project" value="UniProtKB-KW"/>
</dbReference>
<feature type="compositionally biased region" description="Basic and acidic residues" evidence="8">
    <location>
        <begin position="1092"/>
        <end position="1103"/>
    </location>
</feature>